<dbReference type="OrthoDB" id="2989212at2"/>
<dbReference type="AlphaFoldDB" id="A0A4V2SXR7"/>
<proteinExistence type="predicted"/>
<sequence length="94" mass="11039">MNIHKVSDPVQRTFQNHHTSSMFSLEHTIELIDRIQKAYENNSPILLVYRTPFGHRQFCGFVDRIEPDDRTIHLFNGSIKRKIDLTSMVTLELV</sequence>
<evidence type="ECO:0000313" key="1">
    <source>
        <dbReference type="EMBL" id="TCP67286.1"/>
    </source>
</evidence>
<dbReference type="Proteomes" id="UP000294746">
    <property type="component" value="Unassembled WGS sequence"/>
</dbReference>
<gene>
    <name evidence="1" type="ORF">EDD57_1201</name>
</gene>
<accession>A0A4V2SXR7</accession>
<comment type="caution">
    <text evidence="1">The sequence shown here is derived from an EMBL/GenBank/DDBJ whole genome shotgun (WGS) entry which is preliminary data.</text>
</comment>
<dbReference type="RefSeq" id="WP_131848902.1">
    <property type="nucleotide sequence ID" value="NZ_SLXV01000020.1"/>
</dbReference>
<name>A0A4V2SXR7_9BACL</name>
<dbReference type="EMBL" id="SLXV01000020">
    <property type="protein sequence ID" value="TCP67286.1"/>
    <property type="molecule type" value="Genomic_DNA"/>
</dbReference>
<keyword evidence="2" id="KW-1185">Reference proteome</keyword>
<evidence type="ECO:0000313" key="2">
    <source>
        <dbReference type="Proteomes" id="UP000294746"/>
    </source>
</evidence>
<reference evidence="1 2" key="1">
    <citation type="submission" date="2019-03" db="EMBL/GenBank/DDBJ databases">
        <title>Genomic Encyclopedia of Type Strains, Phase IV (KMG-IV): sequencing the most valuable type-strain genomes for metagenomic binning, comparative biology and taxonomic classification.</title>
        <authorList>
            <person name="Goeker M."/>
        </authorList>
    </citation>
    <scope>NUCLEOTIDE SEQUENCE [LARGE SCALE GENOMIC DNA]</scope>
    <source>
        <strain evidence="1 2">DSM 46831</strain>
    </source>
</reference>
<organism evidence="1 2">
    <name type="scientific">Baia soyae</name>
    <dbReference type="NCBI Taxonomy" id="1544746"/>
    <lineage>
        <taxon>Bacteria</taxon>
        <taxon>Bacillati</taxon>
        <taxon>Bacillota</taxon>
        <taxon>Bacilli</taxon>
        <taxon>Bacillales</taxon>
        <taxon>Thermoactinomycetaceae</taxon>
        <taxon>Baia</taxon>
    </lineage>
</organism>
<protein>
    <recommendedName>
        <fullName evidence="3">YolD-like protein</fullName>
    </recommendedName>
</protein>
<evidence type="ECO:0008006" key="3">
    <source>
        <dbReference type="Google" id="ProtNLM"/>
    </source>
</evidence>